<sequence length="49" mass="5117">MHKKLFKGLALLSLSLLIGACSDSDGASGVSTNSLVLPEQLEVVTNETE</sequence>
<keyword evidence="1" id="KW-0732">Signal</keyword>
<evidence type="ECO:0000256" key="1">
    <source>
        <dbReference type="SAM" id="SignalP"/>
    </source>
</evidence>
<proteinExistence type="predicted"/>
<evidence type="ECO:0000313" key="3">
    <source>
        <dbReference type="Proteomes" id="UP000002943"/>
    </source>
</evidence>
<protein>
    <submittedName>
        <fullName evidence="2">Uncharacterized protein</fullName>
    </submittedName>
</protein>
<dbReference type="EMBL" id="AEIU01000003">
    <property type="protein sequence ID" value="EFP98399.1"/>
    <property type="molecule type" value="Genomic_DNA"/>
</dbReference>
<feature type="chain" id="PRO_5003167001" evidence="1">
    <location>
        <begin position="21"/>
        <end position="49"/>
    </location>
</feature>
<reference evidence="2 3" key="1">
    <citation type="journal article" date="2012" name="Int. J. Syst. Evol. Microbiol.">
        <title>Vibrio caribbeanicus sp. nov., isolated from the marine sponge Scleritoderma cyanea.</title>
        <authorList>
            <person name="Hoffmann M."/>
            <person name="Monday S.R."/>
            <person name="Allard M.W."/>
            <person name="Strain E.A."/>
            <person name="Whittaker P."/>
            <person name="Naum M."/>
            <person name="McCarthy P.J."/>
            <person name="Lopez J.V."/>
            <person name="Fischer M."/>
            <person name="Brown E.W."/>
        </authorList>
    </citation>
    <scope>NUCLEOTIDE SEQUENCE [LARGE SCALE GENOMIC DNA]</scope>
    <source>
        <strain evidence="2 3">ATCC BAA-2122</strain>
    </source>
</reference>
<dbReference type="RefSeq" id="WP_009599323.1">
    <property type="nucleotide sequence ID" value="NZ_AEIU01000003.1"/>
</dbReference>
<evidence type="ECO:0000313" key="2">
    <source>
        <dbReference type="EMBL" id="EFP98399.1"/>
    </source>
</evidence>
<name>E3BEN2_9VIBR</name>
<comment type="caution">
    <text evidence="2">The sequence shown here is derived from an EMBL/GenBank/DDBJ whole genome shotgun (WGS) entry which is preliminary data.</text>
</comment>
<dbReference type="AlphaFoldDB" id="E3BEN2"/>
<keyword evidence="3" id="KW-1185">Reference proteome</keyword>
<dbReference type="Proteomes" id="UP000002943">
    <property type="component" value="Unassembled WGS sequence"/>
</dbReference>
<organism evidence="2 3">
    <name type="scientific">Vibrio caribbeanicus ATCC BAA-2122</name>
    <dbReference type="NCBI Taxonomy" id="796620"/>
    <lineage>
        <taxon>Bacteria</taxon>
        <taxon>Pseudomonadati</taxon>
        <taxon>Pseudomonadota</taxon>
        <taxon>Gammaproteobacteria</taxon>
        <taxon>Vibrionales</taxon>
        <taxon>Vibrionaceae</taxon>
        <taxon>Vibrio</taxon>
    </lineage>
</organism>
<gene>
    <name evidence="2" type="ORF">VIBC2010_15839</name>
</gene>
<feature type="signal peptide" evidence="1">
    <location>
        <begin position="1"/>
        <end position="20"/>
    </location>
</feature>
<accession>E3BEN2</accession>
<dbReference type="PROSITE" id="PS51257">
    <property type="entry name" value="PROKAR_LIPOPROTEIN"/>
    <property type="match status" value="1"/>
</dbReference>